<dbReference type="AlphaFoldDB" id="A0A0M3DIZ7"/>
<keyword evidence="3" id="KW-1185">Reference proteome</keyword>
<comment type="caution">
    <text evidence="2">The sequence shown here is derived from an EMBL/GenBank/DDBJ whole genome shotgun (WGS) entry which is preliminary data.</text>
</comment>
<dbReference type="PATRIC" id="fig|1629550.3.peg.1291"/>
<organism evidence="2 3">
    <name type="scientific">Paraclostridium benzoelyticum</name>
    <dbReference type="NCBI Taxonomy" id="1629550"/>
    <lineage>
        <taxon>Bacteria</taxon>
        <taxon>Bacillati</taxon>
        <taxon>Bacillota</taxon>
        <taxon>Clostridia</taxon>
        <taxon>Peptostreptococcales</taxon>
        <taxon>Peptostreptococcaceae</taxon>
        <taxon>Paraclostridium</taxon>
    </lineage>
</organism>
<dbReference type="RefSeq" id="WP_046822999.1">
    <property type="nucleotide sequence ID" value="NZ_JBCLWQ010000005.1"/>
</dbReference>
<evidence type="ECO:0000313" key="2">
    <source>
        <dbReference type="EMBL" id="KKY01347.1"/>
    </source>
</evidence>
<gene>
    <name evidence="2" type="ORF">VN21_09225</name>
</gene>
<protein>
    <recommendedName>
        <fullName evidence="1">Helix-turn-helix domain-containing protein</fullName>
    </recommendedName>
</protein>
<reference evidence="2 3" key="1">
    <citation type="submission" date="2015-04" db="EMBL/GenBank/DDBJ databases">
        <title>Microcin producing Clostridium sp. JC272T.</title>
        <authorList>
            <person name="Jyothsna T."/>
            <person name="Sasikala C."/>
            <person name="Ramana C."/>
        </authorList>
    </citation>
    <scope>NUCLEOTIDE SEQUENCE [LARGE SCALE GENOMIC DNA]</scope>
    <source>
        <strain evidence="2 3">JC272</strain>
    </source>
</reference>
<feature type="domain" description="Helix-turn-helix" evidence="1">
    <location>
        <begin position="8"/>
        <end position="60"/>
    </location>
</feature>
<dbReference type="InterPro" id="IPR045403">
    <property type="entry name" value="HTH_59_Firmicutes_type"/>
</dbReference>
<evidence type="ECO:0000313" key="3">
    <source>
        <dbReference type="Proteomes" id="UP000034407"/>
    </source>
</evidence>
<dbReference type="EMBL" id="LBBT01000195">
    <property type="protein sequence ID" value="KKY01347.1"/>
    <property type="molecule type" value="Genomic_DNA"/>
</dbReference>
<dbReference type="OrthoDB" id="1757354at2"/>
<name>A0A0M3DIZ7_9FIRM</name>
<sequence>MANGSFKGLYTFQQVSDIYGLDNSTLRKQVSNGKLIDNVEVKKFGKTWLITEQSMIKHFGVDEFNLYIGKINFDDLDEAKQKKIKKKMNKKSELNEFETGI</sequence>
<dbReference type="Pfam" id="PF20038">
    <property type="entry name" value="HTH_59"/>
    <property type="match status" value="1"/>
</dbReference>
<proteinExistence type="predicted"/>
<dbReference type="Proteomes" id="UP000034407">
    <property type="component" value="Unassembled WGS sequence"/>
</dbReference>
<accession>A0A0M3DIZ7</accession>
<evidence type="ECO:0000259" key="1">
    <source>
        <dbReference type="Pfam" id="PF20038"/>
    </source>
</evidence>